<evidence type="ECO:0008006" key="4">
    <source>
        <dbReference type="Google" id="ProtNLM"/>
    </source>
</evidence>
<name>A0A508A805_9ACTO</name>
<feature type="chain" id="PRO_5038579905" description="Alpha/beta hydrolase" evidence="1">
    <location>
        <begin position="23"/>
        <end position="257"/>
    </location>
</feature>
<organism evidence="2 3">
    <name type="scientific">Actinomyces johnsonii</name>
    <dbReference type="NCBI Taxonomy" id="544581"/>
    <lineage>
        <taxon>Bacteria</taxon>
        <taxon>Bacillati</taxon>
        <taxon>Actinomycetota</taxon>
        <taxon>Actinomycetes</taxon>
        <taxon>Actinomycetales</taxon>
        <taxon>Actinomycetaceae</taxon>
        <taxon>Actinomyces</taxon>
    </lineage>
</organism>
<dbReference type="Proteomes" id="UP000319010">
    <property type="component" value="Unassembled WGS sequence"/>
</dbReference>
<dbReference type="AlphaFoldDB" id="A0A508A805"/>
<dbReference type="EMBL" id="VICB01000010">
    <property type="protein sequence ID" value="TQD43135.1"/>
    <property type="molecule type" value="Genomic_DNA"/>
</dbReference>
<keyword evidence="1" id="KW-0732">Signal</keyword>
<evidence type="ECO:0000313" key="2">
    <source>
        <dbReference type="EMBL" id="TQD43135.1"/>
    </source>
</evidence>
<evidence type="ECO:0000256" key="1">
    <source>
        <dbReference type="SAM" id="SignalP"/>
    </source>
</evidence>
<accession>A0A508A805</accession>
<reference evidence="2 3" key="1">
    <citation type="submission" date="2019-06" db="EMBL/GenBank/DDBJ databases">
        <title>Draft genome sequence of Actinomyces johnsonii CCUG 34287T.</title>
        <authorList>
            <person name="Salva-Serra F."/>
            <person name="Cardew S."/>
            <person name="Moore E."/>
        </authorList>
    </citation>
    <scope>NUCLEOTIDE SEQUENCE [LARGE SCALE GENOMIC DNA]</scope>
    <source>
        <strain evidence="2 3">CCUG 34287</strain>
    </source>
</reference>
<comment type="caution">
    <text evidence="2">The sequence shown here is derived from an EMBL/GenBank/DDBJ whole genome shotgun (WGS) entry which is preliminary data.</text>
</comment>
<sequence length="257" mass="27069">MSCSRRSAIGATATLIFTAALSQQIGVAAAEEPSSEEAVVPVRFFPGKGEKAGLVIFFDGDGQALHDTDGGDGEGVRGGLSGSGSVAGPSTAYGYDVISIRAPGEEGSWRNSGQGGVDYVKTVVHDVAAEHGSNTKCLWFAGYASGSDFITQTVFPAFAEDLEGGGLIVFAGGDSPSETLVFSERIKSSLSLNWITGRYSAGGGSGDLDRARRGIKYYKEAGFKNVWKEISHDNHVSVIRVFGHYVNRRLLAYAGKR</sequence>
<gene>
    <name evidence="2" type="ORF">FK256_07575</name>
</gene>
<feature type="signal peptide" evidence="1">
    <location>
        <begin position="1"/>
        <end position="22"/>
    </location>
</feature>
<proteinExistence type="predicted"/>
<dbReference type="RefSeq" id="WP_009234344.1">
    <property type="nucleotide sequence ID" value="NZ_JASPFB010000009.1"/>
</dbReference>
<evidence type="ECO:0000313" key="3">
    <source>
        <dbReference type="Proteomes" id="UP000319010"/>
    </source>
</evidence>
<protein>
    <recommendedName>
        <fullName evidence="4">Alpha/beta hydrolase</fullName>
    </recommendedName>
</protein>